<proteinExistence type="predicted"/>
<accession>A0A845Q7Y1</accession>
<name>A0A845Q7Y1_9HYPH</name>
<dbReference type="CDD" id="cd12952">
    <property type="entry name" value="MMP_ACEL2062"/>
    <property type="match status" value="1"/>
</dbReference>
<dbReference type="EMBL" id="WXYQ01000001">
    <property type="protein sequence ID" value="NBG94196.1"/>
    <property type="molecule type" value="Genomic_DNA"/>
</dbReference>
<evidence type="ECO:0000313" key="2">
    <source>
        <dbReference type="Proteomes" id="UP000470384"/>
    </source>
</evidence>
<sequence length="141" mass="15902">MTIHTDALSNWQGRRAPSLDDITQIAQAALADLPEPFAGLTRDVVVRVEDFPDQDVMTEMGLETPFDILGLYSGSMTPYRETGDMGGTVNMVFLYRRPLLDYWAEYDETLGHLVRHVLIHEIGHHMGLSDEAMHALEEQTD</sequence>
<organism evidence="1 2">
    <name type="scientific">Pyruvatibacter mobilis</name>
    <dbReference type="NCBI Taxonomy" id="1712261"/>
    <lineage>
        <taxon>Bacteria</taxon>
        <taxon>Pseudomonadati</taxon>
        <taxon>Pseudomonadota</taxon>
        <taxon>Alphaproteobacteria</taxon>
        <taxon>Hyphomicrobiales</taxon>
        <taxon>Parvibaculaceae</taxon>
        <taxon>Pyruvatibacter</taxon>
    </lineage>
</organism>
<dbReference type="RefSeq" id="WP_160586344.1">
    <property type="nucleotide sequence ID" value="NZ_BMHN01000001.1"/>
</dbReference>
<dbReference type="Gene3D" id="3.30.2010.20">
    <property type="match status" value="1"/>
</dbReference>
<reference evidence="1 2" key="1">
    <citation type="journal article" date="2016" name="Int. J. Syst. Evol. Microbiol.">
        <title>Pyruvatibacter mobilis gen. nov., sp. nov., a marine bacterium from the culture broth of Picochlorum sp. 122.</title>
        <authorList>
            <person name="Wang G."/>
            <person name="Tang M."/>
            <person name="Wu H."/>
            <person name="Dai S."/>
            <person name="Li T."/>
            <person name="Chen C."/>
            <person name="He H."/>
            <person name="Fan J."/>
            <person name="Xiang W."/>
            <person name="Li X."/>
        </authorList>
    </citation>
    <scope>NUCLEOTIDE SEQUENCE [LARGE SCALE GENOMIC DNA]</scope>
    <source>
        <strain evidence="1 2">GYP-11</strain>
    </source>
</reference>
<evidence type="ECO:0000313" key="1">
    <source>
        <dbReference type="EMBL" id="NBG94196.1"/>
    </source>
</evidence>
<dbReference type="AlphaFoldDB" id="A0A845Q7Y1"/>
<dbReference type="Proteomes" id="UP000470384">
    <property type="component" value="Unassembled WGS sequence"/>
</dbReference>
<dbReference type="InterPro" id="IPR010428">
    <property type="entry name" value="Zincin_1"/>
</dbReference>
<evidence type="ECO:0008006" key="3">
    <source>
        <dbReference type="Google" id="ProtNLM"/>
    </source>
</evidence>
<dbReference type="OrthoDB" id="9806895at2"/>
<gene>
    <name evidence="1" type="ORF">GTQ45_00455</name>
</gene>
<protein>
    <recommendedName>
        <fullName evidence="3">Zn-dependent protease with MMP-like domain</fullName>
    </recommendedName>
</protein>
<dbReference type="InterPro" id="IPR038555">
    <property type="entry name" value="Zincin_1_sf"/>
</dbReference>
<dbReference type="Pfam" id="PF06262">
    <property type="entry name" value="Zincin_1"/>
    <property type="match status" value="1"/>
</dbReference>
<comment type="caution">
    <text evidence="1">The sequence shown here is derived from an EMBL/GenBank/DDBJ whole genome shotgun (WGS) entry which is preliminary data.</text>
</comment>
<keyword evidence="2" id="KW-1185">Reference proteome</keyword>
<dbReference type="GeneID" id="300656252"/>
<dbReference type="SUPFAM" id="SSF55486">
    <property type="entry name" value="Metalloproteases ('zincins'), catalytic domain"/>
    <property type="match status" value="1"/>
</dbReference>